<evidence type="ECO:0008006" key="3">
    <source>
        <dbReference type="Google" id="ProtNLM"/>
    </source>
</evidence>
<evidence type="ECO:0000313" key="2">
    <source>
        <dbReference type="Proteomes" id="UP000322927"/>
    </source>
</evidence>
<dbReference type="Proteomes" id="UP000322927">
    <property type="component" value="Chromosome"/>
</dbReference>
<dbReference type="RefSeq" id="WP_150220407.1">
    <property type="nucleotide sequence ID" value="NZ_CP029192.1"/>
</dbReference>
<evidence type="ECO:0000313" key="1">
    <source>
        <dbReference type="EMBL" id="QES38215.1"/>
    </source>
</evidence>
<accession>A0A5P2C617</accession>
<name>A0A5P2C617_STRVZ</name>
<proteinExistence type="predicted"/>
<protein>
    <recommendedName>
        <fullName evidence="3">Phage tail protein</fullName>
    </recommendedName>
</protein>
<organism evidence="1 2">
    <name type="scientific">Streptomyces venezuelae</name>
    <dbReference type="NCBI Taxonomy" id="54571"/>
    <lineage>
        <taxon>Bacteria</taxon>
        <taxon>Bacillati</taxon>
        <taxon>Actinomycetota</taxon>
        <taxon>Actinomycetes</taxon>
        <taxon>Kitasatosporales</taxon>
        <taxon>Streptomycetaceae</taxon>
        <taxon>Streptomyces</taxon>
    </lineage>
</organism>
<dbReference type="OrthoDB" id="3985590at2"/>
<gene>
    <name evidence="1" type="ORF">DEJ48_36625</name>
</gene>
<dbReference type="EMBL" id="CP029192">
    <property type="protein sequence ID" value="QES38215.1"/>
    <property type="molecule type" value="Genomic_DNA"/>
</dbReference>
<reference evidence="1 2" key="1">
    <citation type="submission" date="2018-05" db="EMBL/GenBank/DDBJ databases">
        <title>Streptomyces venezuelae.</title>
        <authorList>
            <person name="Kim W."/>
            <person name="Lee N."/>
            <person name="Cho B.-K."/>
        </authorList>
    </citation>
    <scope>NUCLEOTIDE SEQUENCE [LARGE SCALE GENOMIC DNA]</scope>
    <source>
        <strain evidence="1 2">ATCC 14584</strain>
    </source>
</reference>
<dbReference type="AlphaFoldDB" id="A0A5P2C617"/>
<sequence>MSELTDFQMEIAGVRLGHGTSVPVAQIEGLARPAVRGEVVEQPNADGAWLGADWYEARTLRIDCGVKTPGDPAAAARIVTQLEEATDDPRVRTVGGAVTALRIKWPGAPVRVLFGRLRKVEASWEQAALGWVPLDLEFTAPDPRYYADVEQSVGLRLGWLSGGGFTAPVQAPIRVSDGGQSGQDRPGWVTNNGTVDAYPMITVHGPCANPMITHVETGQRIDLGITVPVGEYVRVDTRPGRRTVARQDGGTVATTSPLGSFRLPKGRSEVRWTASDPTASARLTVVWRDAFKTLVNPKENFV</sequence>